<dbReference type="GO" id="GO:0004601">
    <property type="term" value="F:peroxidase activity"/>
    <property type="evidence" value="ECO:0007669"/>
    <property type="project" value="UniProtKB-KW"/>
</dbReference>
<evidence type="ECO:0000256" key="5">
    <source>
        <dbReference type="ARBA" id="ARBA00023002"/>
    </source>
</evidence>
<keyword evidence="2 7" id="KW-0575">Peroxidase</keyword>
<evidence type="ECO:0000256" key="1">
    <source>
        <dbReference type="ARBA" id="ARBA00005329"/>
    </source>
</evidence>
<evidence type="ECO:0000256" key="3">
    <source>
        <dbReference type="ARBA" id="ARBA00022617"/>
    </source>
</evidence>
<dbReference type="PANTHER" id="PTHR11465">
    <property type="entry name" value="CATALASE"/>
    <property type="match status" value="1"/>
</dbReference>
<keyword evidence="10" id="KW-1185">Reference proteome</keyword>
<dbReference type="PRINTS" id="PR00067">
    <property type="entry name" value="CATALASE"/>
</dbReference>
<dbReference type="Gene3D" id="2.40.180.10">
    <property type="entry name" value="Catalase core domain"/>
    <property type="match status" value="1"/>
</dbReference>
<keyword evidence="4 7" id="KW-0479">Metal-binding</keyword>
<comment type="caution">
    <text evidence="9">The sequence shown here is derived from an EMBL/GenBank/DDBJ whole genome shotgun (WGS) entry which is preliminary data.</text>
</comment>
<dbReference type="SMART" id="SM01060">
    <property type="entry name" value="Catalase"/>
    <property type="match status" value="1"/>
</dbReference>
<evidence type="ECO:0000256" key="7">
    <source>
        <dbReference type="PIRNR" id="PIRNR000296"/>
    </source>
</evidence>
<feature type="domain" description="Catalase core" evidence="8">
    <location>
        <begin position="4"/>
        <end position="327"/>
    </location>
</feature>
<keyword evidence="3 7" id="KW-0349">Heme</keyword>
<keyword evidence="5 7" id="KW-0560">Oxidoreductase</keyword>
<evidence type="ECO:0000259" key="8">
    <source>
        <dbReference type="SMART" id="SM01060"/>
    </source>
</evidence>
<dbReference type="EC" id="1.11.1.-" evidence="7"/>
<evidence type="ECO:0000313" key="9">
    <source>
        <dbReference type="EMBL" id="GAA0858964.1"/>
    </source>
</evidence>
<dbReference type="InterPro" id="IPR011614">
    <property type="entry name" value="Catalase_core"/>
</dbReference>
<dbReference type="EMBL" id="BAAAFD010000010">
    <property type="protein sequence ID" value="GAA0858964.1"/>
    <property type="molecule type" value="Genomic_DNA"/>
</dbReference>
<dbReference type="CDD" id="cd08153">
    <property type="entry name" value="srpA_like"/>
    <property type="match status" value="1"/>
</dbReference>
<dbReference type="InterPro" id="IPR020835">
    <property type="entry name" value="Catalase_sf"/>
</dbReference>
<keyword evidence="6 7" id="KW-0408">Iron</keyword>
<dbReference type="Pfam" id="PF00199">
    <property type="entry name" value="Catalase"/>
    <property type="match status" value="1"/>
</dbReference>
<dbReference type="Gene3D" id="1.20.1280.120">
    <property type="match status" value="1"/>
</dbReference>
<reference evidence="9 10" key="1">
    <citation type="journal article" date="2019" name="Int. J. Syst. Evol. Microbiol.">
        <title>The Global Catalogue of Microorganisms (GCM) 10K type strain sequencing project: providing services to taxonomists for standard genome sequencing and annotation.</title>
        <authorList>
            <consortium name="The Broad Institute Genomics Platform"/>
            <consortium name="The Broad Institute Genome Sequencing Center for Infectious Disease"/>
            <person name="Wu L."/>
            <person name="Ma J."/>
        </authorList>
    </citation>
    <scope>NUCLEOTIDE SEQUENCE [LARGE SCALE GENOMIC DNA]</scope>
    <source>
        <strain evidence="9 10">JCM 15896</strain>
    </source>
</reference>
<evidence type="ECO:0000256" key="2">
    <source>
        <dbReference type="ARBA" id="ARBA00022559"/>
    </source>
</evidence>
<dbReference type="PANTHER" id="PTHR11465:SF9">
    <property type="entry name" value="CATALASE"/>
    <property type="match status" value="1"/>
</dbReference>
<evidence type="ECO:0000256" key="4">
    <source>
        <dbReference type="ARBA" id="ARBA00022723"/>
    </source>
</evidence>
<dbReference type="PROSITE" id="PS51402">
    <property type="entry name" value="CATALASE_3"/>
    <property type="match status" value="1"/>
</dbReference>
<name>A0ABN1LQX6_9ALTE</name>
<dbReference type="RefSeq" id="WP_343861516.1">
    <property type="nucleotide sequence ID" value="NZ_BAAAFD010000010.1"/>
</dbReference>
<protein>
    <recommendedName>
        <fullName evidence="7">Catalase-related peroxidase</fullName>
        <ecNumber evidence="7">1.11.1.-</ecNumber>
    </recommendedName>
</protein>
<comment type="function">
    <text evidence="7">Has an organic peroxide-dependent peroxidase activity.</text>
</comment>
<comment type="similarity">
    <text evidence="1 7">Belongs to the catalase family.</text>
</comment>
<dbReference type="PIRSF" id="PIRSF000296">
    <property type="entry name" value="SrpA"/>
    <property type="match status" value="1"/>
</dbReference>
<comment type="cofactor">
    <cofactor evidence="7">
        <name>heme</name>
        <dbReference type="ChEBI" id="CHEBI:30413"/>
    </cofactor>
</comment>
<evidence type="ECO:0000313" key="10">
    <source>
        <dbReference type="Proteomes" id="UP001500359"/>
    </source>
</evidence>
<gene>
    <name evidence="9" type="ORF">GCM10009114_30570</name>
</gene>
<dbReference type="InterPro" id="IPR024168">
    <property type="entry name" value="Catalase_SrpA-type_pred"/>
</dbReference>
<accession>A0ABN1LQX6</accession>
<dbReference type="SUPFAM" id="SSF56634">
    <property type="entry name" value="Heme-dependent catalase-like"/>
    <property type="match status" value="1"/>
</dbReference>
<sequence length="327" mass="35524">MKSHLFFGLVVGLVTTLPTSHTLAQTPVQASDLVDMFEKLSGKYPGHRKAHARGLCAQGTFTPANPDAFKGAKLLSSGELPVSLRFSVGGGNPDADERTAGTRGAGIQIKLPDGSVHVFTGNNFPVFAGKNPDVFHGFLSTLLPDENGQRDPQKTATYIASHPSIQPHIAWQQSAKTAASYANTEFFGLHTFYFDRETDKPTKFRWHLEPNLGVETLSKEGVAEKPADFLNSRFSQQLAEKTISYTLRATLGEPQDSDIDPSNQWPKERPQVTLGVITVTQAGGEACKNVNFDPNMLSSGFTPSDDPVLKMRSAAYAISFGKRLSNQ</sequence>
<organism evidence="9 10">
    <name type="scientific">Aliiglaciecola litoralis</name>
    <dbReference type="NCBI Taxonomy" id="582857"/>
    <lineage>
        <taxon>Bacteria</taxon>
        <taxon>Pseudomonadati</taxon>
        <taxon>Pseudomonadota</taxon>
        <taxon>Gammaproteobacteria</taxon>
        <taxon>Alteromonadales</taxon>
        <taxon>Alteromonadaceae</taxon>
        <taxon>Aliiglaciecola</taxon>
    </lineage>
</organism>
<evidence type="ECO:0000256" key="6">
    <source>
        <dbReference type="ARBA" id="ARBA00023004"/>
    </source>
</evidence>
<proteinExistence type="inferred from homology"/>
<dbReference type="Proteomes" id="UP001500359">
    <property type="component" value="Unassembled WGS sequence"/>
</dbReference>
<dbReference type="InterPro" id="IPR018028">
    <property type="entry name" value="Catalase"/>
</dbReference>